<keyword evidence="2" id="KW-1185">Reference proteome</keyword>
<evidence type="ECO:0000313" key="1">
    <source>
        <dbReference type="EMBL" id="MBS4102419.1"/>
    </source>
</evidence>
<reference evidence="1 2" key="1">
    <citation type="submission" date="2021-04" db="EMBL/GenBank/DDBJ databases">
        <title>Whole genome sequence analysis of a thiophenic sulfur metabolizing bacteria.</title>
        <authorList>
            <person name="Akhtar N."/>
            <person name="Akram J."/>
            <person name="Aslam A."/>
        </authorList>
    </citation>
    <scope>NUCLEOTIDE SEQUENCE [LARGE SCALE GENOMIC DNA]</scope>
    <source>
        <strain evidence="1 2">3OW</strain>
    </source>
</reference>
<name>A0ABS5NDS9_TSUPA</name>
<gene>
    <name evidence="1" type="ORF">KFZ73_14375</name>
</gene>
<sequence length="119" mass="13667">MTEMLDEFIGRELTTRFESFTVRPSGDPKSEFEACRHIHSGGYVNERDRSVGEIWSWNAKPAATALIMQIERYHKTPNVVVPRVPAGVQVGGQGEFVQWCIDYDPHDGFDRFHLNVYTH</sequence>
<proteinExistence type="predicted"/>
<dbReference type="Proteomes" id="UP000676853">
    <property type="component" value="Unassembled WGS sequence"/>
</dbReference>
<evidence type="ECO:0000313" key="2">
    <source>
        <dbReference type="Proteomes" id="UP000676853"/>
    </source>
</evidence>
<comment type="caution">
    <text evidence="1">The sequence shown here is derived from an EMBL/GenBank/DDBJ whole genome shotgun (WGS) entry which is preliminary data.</text>
</comment>
<organism evidence="1 2">
    <name type="scientific">Tsukamurella paurometabola</name>
    <name type="common">Corynebacterium paurometabolum</name>
    <dbReference type="NCBI Taxonomy" id="2061"/>
    <lineage>
        <taxon>Bacteria</taxon>
        <taxon>Bacillati</taxon>
        <taxon>Actinomycetota</taxon>
        <taxon>Actinomycetes</taxon>
        <taxon>Mycobacteriales</taxon>
        <taxon>Tsukamurellaceae</taxon>
        <taxon>Tsukamurella</taxon>
    </lineage>
</organism>
<dbReference type="EMBL" id="JAGXOE010000034">
    <property type="protein sequence ID" value="MBS4102419.1"/>
    <property type="molecule type" value="Genomic_DNA"/>
</dbReference>
<accession>A0ABS5NDS9</accession>
<dbReference type="RefSeq" id="WP_212554137.1">
    <property type="nucleotide sequence ID" value="NZ_JAGXOE010000034.1"/>
</dbReference>
<protein>
    <submittedName>
        <fullName evidence="1">Uncharacterized protein</fullName>
    </submittedName>
</protein>